<dbReference type="Proteomes" id="UP000593564">
    <property type="component" value="Unassembled WGS sequence"/>
</dbReference>
<feature type="non-terminal residue" evidence="2">
    <location>
        <position position="1"/>
    </location>
</feature>
<evidence type="ECO:0000256" key="1">
    <source>
        <dbReference type="SAM" id="MobiDB-lite"/>
    </source>
</evidence>
<accession>A0A7J7GEZ8</accession>
<reference evidence="3" key="1">
    <citation type="journal article" date="2020" name="Nat. Commun.">
        <title>Genome assembly of wild tea tree DASZ reveals pedigree and selection history of tea varieties.</title>
        <authorList>
            <person name="Zhang W."/>
            <person name="Zhang Y."/>
            <person name="Qiu H."/>
            <person name="Guo Y."/>
            <person name="Wan H."/>
            <person name="Zhang X."/>
            <person name="Scossa F."/>
            <person name="Alseekh S."/>
            <person name="Zhang Q."/>
            <person name="Wang P."/>
            <person name="Xu L."/>
            <person name="Schmidt M.H."/>
            <person name="Jia X."/>
            <person name="Li D."/>
            <person name="Zhu A."/>
            <person name="Guo F."/>
            <person name="Chen W."/>
            <person name="Ni D."/>
            <person name="Usadel B."/>
            <person name="Fernie A.R."/>
            <person name="Wen W."/>
        </authorList>
    </citation>
    <scope>NUCLEOTIDE SEQUENCE [LARGE SCALE GENOMIC DNA]</scope>
    <source>
        <strain evidence="3">cv. G240</strain>
    </source>
</reference>
<dbReference type="AlphaFoldDB" id="A0A7J7GEZ8"/>
<gene>
    <name evidence="2" type="ORF">HYC85_025490</name>
</gene>
<comment type="caution">
    <text evidence="2">The sequence shown here is derived from an EMBL/GenBank/DDBJ whole genome shotgun (WGS) entry which is preliminary data.</text>
</comment>
<dbReference type="EMBL" id="JACBKZ010000012">
    <property type="protein sequence ID" value="KAF5937984.1"/>
    <property type="molecule type" value="Genomic_DNA"/>
</dbReference>
<protein>
    <submittedName>
        <fullName evidence="2">Uncharacterized protein</fullName>
    </submittedName>
</protein>
<name>A0A7J7GEZ8_CAMSI</name>
<feature type="compositionally biased region" description="Basic and acidic residues" evidence="1">
    <location>
        <begin position="144"/>
        <end position="153"/>
    </location>
</feature>
<evidence type="ECO:0000313" key="2">
    <source>
        <dbReference type="EMBL" id="KAF5937984.1"/>
    </source>
</evidence>
<dbReference type="PANTHER" id="PTHR46250">
    <property type="entry name" value="MYB/SANT-LIKE DNA-BINDING DOMAIN PROTEIN-RELATED"/>
    <property type="match status" value="1"/>
</dbReference>
<keyword evidence="3" id="KW-1185">Reference proteome</keyword>
<feature type="region of interest" description="Disordered" evidence="1">
    <location>
        <begin position="1"/>
        <end position="25"/>
    </location>
</feature>
<organism evidence="2 3">
    <name type="scientific">Camellia sinensis</name>
    <name type="common">Tea plant</name>
    <name type="synonym">Thea sinensis</name>
    <dbReference type="NCBI Taxonomy" id="4442"/>
    <lineage>
        <taxon>Eukaryota</taxon>
        <taxon>Viridiplantae</taxon>
        <taxon>Streptophyta</taxon>
        <taxon>Embryophyta</taxon>
        <taxon>Tracheophyta</taxon>
        <taxon>Spermatophyta</taxon>
        <taxon>Magnoliopsida</taxon>
        <taxon>eudicotyledons</taxon>
        <taxon>Gunneridae</taxon>
        <taxon>Pentapetalae</taxon>
        <taxon>asterids</taxon>
        <taxon>Ericales</taxon>
        <taxon>Theaceae</taxon>
        <taxon>Camellia</taxon>
    </lineage>
</organism>
<evidence type="ECO:0000313" key="3">
    <source>
        <dbReference type="Proteomes" id="UP000593564"/>
    </source>
</evidence>
<reference evidence="2 3" key="2">
    <citation type="submission" date="2020-07" db="EMBL/GenBank/DDBJ databases">
        <title>Genome assembly of wild tea tree DASZ reveals pedigree and selection history of tea varieties.</title>
        <authorList>
            <person name="Zhang W."/>
        </authorList>
    </citation>
    <scope>NUCLEOTIDE SEQUENCE [LARGE SCALE GENOMIC DNA]</scope>
    <source>
        <strain evidence="3">cv. G240</strain>
        <tissue evidence="2">Leaf</tissue>
    </source>
</reference>
<dbReference type="PANTHER" id="PTHR46250:SF18">
    <property type="entry name" value="MYB_SANT-LIKE DOMAIN-CONTAINING PROTEIN"/>
    <property type="match status" value="1"/>
</dbReference>
<feature type="region of interest" description="Disordered" evidence="1">
    <location>
        <begin position="103"/>
        <end position="153"/>
    </location>
</feature>
<feature type="compositionally biased region" description="Polar residues" evidence="1">
    <location>
        <begin position="118"/>
        <end position="138"/>
    </location>
</feature>
<sequence length="153" mass="17102">ESDYLFTHRCPSSSLKKQQQEEGEAKRSSHLLQIFDLKSALLILGSNNSKKENSVEHLLRVPDAKGMRNRPFSFYEDWLILFGKDRVTGELVEDPADAVTAMEKEDANATTEEGEQSPIEQFSMNIGDTDYSMSTAGNVPNRADSTKTGEKRA</sequence>
<proteinExistence type="predicted"/>